<dbReference type="InterPro" id="IPR001647">
    <property type="entry name" value="HTH_TetR"/>
</dbReference>
<dbReference type="PANTHER" id="PTHR30055">
    <property type="entry name" value="HTH-TYPE TRANSCRIPTIONAL REGULATOR RUTR"/>
    <property type="match status" value="1"/>
</dbReference>
<dbReference type="AlphaFoldDB" id="A0A645BVL6"/>
<dbReference type="PROSITE" id="PS50977">
    <property type="entry name" value="HTH_TETR_2"/>
    <property type="match status" value="1"/>
</dbReference>
<evidence type="ECO:0000256" key="3">
    <source>
        <dbReference type="ARBA" id="ARBA00023163"/>
    </source>
</evidence>
<evidence type="ECO:0000256" key="1">
    <source>
        <dbReference type="ARBA" id="ARBA00023015"/>
    </source>
</evidence>
<dbReference type="PANTHER" id="PTHR30055:SF234">
    <property type="entry name" value="HTH-TYPE TRANSCRIPTIONAL REGULATOR BETI"/>
    <property type="match status" value="1"/>
</dbReference>
<feature type="domain" description="HTH tetR-type" evidence="4">
    <location>
        <begin position="9"/>
        <end position="69"/>
    </location>
</feature>
<sequence>MTIRNDQKEKRRQEILNAGLSLFIQKGYSGTTIKDIAGAVGMSVGLLFHYFASKEELYLALVTLGIEGPMSSVQPTQMEPLLFFEETAERILRYIQTEPFLARMFVLMHQAYYSEDVPESVKRLLTEFDIYTPTTAIIRQGQEGGTIRTGDPLALAIAFWSAIQGVAETLAMRTSMPCPEAAWISDILRERKQS</sequence>
<evidence type="ECO:0000313" key="5">
    <source>
        <dbReference type="EMBL" id="MPM69459.1"/>
    </source>
</evidence>
<proteinExistence type="predicted"/>
<dbReference type="InterPro" id="IPR009057">
    <property type="entry name" value="Homeodomain-like_sf"/>
</dbReference>
<organism evidence="5">
    <name type="scientific">bioreactor metagenome</name>
    <dbReference type="NCBI Taxonomy" id="1076179"/>
    <lineage>
        <taxon>unclassified sequences</taxon>
        <taxon>metagenomes</taxon>
        <taxon>ecological metagenomes</taxon>
    </lineage>
</organism>
<name>A0A645BVL6_9ZZZZ</name>
<keyword evidence="3" id="KW-0804">Transcription</keyword>
<dbReference type="GO" id="GO:0003700">
    <property type="term" value="F:DNA-binding transcription factor activity"/>
    <property type="evidence" value="ECO:0007669"/>
    <property type="project" value="TreeGrafter"/>
</dbReference>
<dbReference type="SUPFAM" id="SSF48498">
    <property type="entry name" value="Tetracyclin repressor-like, C-terminal domain"/>
    <property type="match status" value="1"/>
</dbReference>
<dbReference type="Pfam" id="PF00440">
    <property type="entry name" value="TetR_N"/>
    <property type="match status" value="1"/>
</dbReference>
<reference evidence="5" key="1">
    <citation type="submission" date="2019-08" db="EMBL/GenBank/DDBJ databases">
        <authorList>
            <person name="Kucharzyk K."/>
            <person name="Murdoch R.W."/>
            <person name="Higgins S."/>
            <person name="Loffler F."/>
        </authorList>
    </citation>
    <scope>NUCLEOTIDE SEQUENCE</scope>
</reference>
<accession>A0A645BVL6</accession>
<dbReference type="PRINTS" id="PR00455">
    <property type="entry name" value="HTHTETR"/>
</dbReference>
<dbReference type="InterPro" id="IPR050109">
    <property type="entry name" value="HTH-type_TetR-like_transc_reg"/>
</dbReference>
<protein>
    <recommendedName>
        <fullName evidence="4">HTH tetR-type domain-containing protein</fullName>
    </recommendedName>
</protein>
<dbReference type="Gene3D" id="1.10.357.10">
    <property type="entry name" value="Tetracycline Repressor, domain 2"/>
    <property type="match status" value="1"/>
</dbReference>
<comment type="caution">
    <text evidence="5">The sequence shown here is derived from an EMBL/GenBank/DDBJ whole genome shotgun (WGS) entry which is preliminary data.</text>
</comment>
<keyword evidence="1" id="KW-0805">Transcription regulation</keyword>
<dbReference type="GO" id="GO:0000976">
    <property type="term" value="F:transcription cis-regulatory region binding"/>
    <property type="evidence" value="ECO:0007669"/>
    <property type="project" value="TreeGrafter"/>
</dbReference>
<dbReference type="SUPFAM" id="SSF46689">
    <property type="entry name" value="Homeodomain-like"/>
    <property type="match status" value="1"/>
</dbReference>
<gene>
    <name evidence="5" type="ORF">SDC9_116404</name>
</gene>
<evidence type="ECO:0000256" key="2">
    <source>
        <dbReference type="ARBA" id="ARBA00023125"/>
    </source>
</evidence>
<dbReference type="EMBL" id="VSSQ01022888">
    <property type="protein sequence ID" value="MPM69459.1"/>
    <property type="molecule type" value="Genomic_DNA"/>
</dbReference>
<dbReference type="InterPro" id="IPR036271">
    <property type="entry name" value="Tet_transcr_reg_TetR-rel_C_sf"/>
</dbReference>
<keyword evidence="2" id="KW-0238">DNA-binding</keyword>
<evidence type="ECO:0000259" key="4">
    <source>
        <dbReference type="PROSITE" id="PS50977"/>
    </source>
</evidence>